<accession>A0ABP7T0X7</accession>
<evidence type="ECO:0008006" key="3">
    <source>
        <dbReference type="Google" id="ProtNLM"/>
    </source>
</evidence>
<protein>
    <recommendedName>
        <fullName evidence="3">PD-(D/E)XK nuclease superfamily protein</fullName>
    </recommendedName>
</protein>
<gene>
    <name evidence="1" type="ORF">GCM10022280_18590</name>
</gene>
<dbReference type="Pfam" id="PF14281">
    <property type="entry name" value="PDDEXK_4"/>
    <property type="match status" value="1"/>
</dbReference>
<dbReference type="InterPro" id="IPR029470">
    <property type="entry name" value="PDDEXK_4"/>
</dbReference>
<keyword evidence="2" id="KW-1185">Reference proteome</keyword>
<evidence type="ECO:0000313" key="2">
    <source>
        <dbReference type="Proteomes" id="UP001500235"/>
    </source>
</evidence>
<dbReference type="Proteomes" id="UP001500235">
    <property type="component" value="Unassembled WGS sequence"/>
</dbReference>
<sequence length="355" mass="39205">MTDEILTLSHATERDVDLLLVEELRCSSAFRERFIAELARILGRQLSHCDARVSHSRRRMHSRREIDILLEVEGVDGNYVILIENKLDTSEQPQQAESYRSEASAIAADGLEFALIVLTCPDAYAAKATAFAAKFDAVFSYERILSILRERAGTETGELTERLRFRADLISQAIEKSRRGYRAVPLAAVGNFTRSYVAMMSELGIVLPPGPSMLKEAPAESKTMIFAPSALPKWGFLPQTRLVHQLREGNANICLYGWGDHFSRLAADMAPAFAETPYRLVPTVNKRANGRSGLMIVVDTPVIDNLADFDTQRGMIEAGARATAGLAAWFAGKREEIQKWASKVALLSASSQGEA</sequence>
<proteinExistence type="predicted"/>
<organism evidence="1 2">
    <name type="scientific">Sphingomonas swuensis</name>
    <dbReference type="NCBI Taxonomy" id="977800"/>
    <lineage>
        <taxon>Bacteria</taxon>
        <taxon>Pseudomonadati</taxon>
        <taxon>Pseudomonadota</taxon>
        <taxon>Alphaproteobacteria</taxon>
        <taxon>Sphingomonadales</taxon>
        <taxon>Sphingomonadaceae</taxon>
        <taxon>Sphingomonas</taxon>
    </lineage>
</organism>
<reference evidence="2" key="1">
    <citation type="journal article" date="2019" name="Int. J. Syst. Evol. Microbiol.">
        <title>The Global Catalogue of Microorganisms (GCM) 10K type strain sequencing project: providing services to taxonomists for standard genome sequencing and annotation.</title>
        <authorList>
            <consortium name="The Broad Institute Genomics Platform"/>
            <consortium name="The Broad Institute Genome Sequencing Center for Infectious Disease"/>
            <person name="Wu L."/>
            <person name="Ma J."/>
        </authorList>
    </citation>
    <scope>NUCLEOTIDE SEQUENCE [LARGE SCALE GENOMIC DNA]</scope>
    <source>
        <strain evidence="2">JCM 17563</strain>
    </source>
</reference>
<dbReference type="RefSeq" id="WP_344707134.1">
    <property type="nucleotide sequence ID" value="NZ_BAABBQ010000001.1"/>
</dbReference>
<evidence type="ECO:0000313" key="1">
    <source>
        <dbReference type="EMBL" id="GAA4019142.1"/>
    </source>
</evidence>
<dbReference type="EMBL" id="BAABBQ010000001">
    <property type="protein sequence ID" value="GAA4019142.1"/>
    <property type="molecule type" value="Genomic_DNA"/>
</dbReference>
<name>A0ABP7T0X7_9SPHN</name>
<comment type="caution">
    <text evidence="1">The sequence shown here is derived from an EMBL/GenBank/DDBJ whole genome shotgun (WGS) entry which is preliminary data.</text>
</comment>